<name>A0A5Q4BH65_9PEZI</name>
<dbReference type="AlphaFoldDB" id="A0A5Q4BH65"/>
<evidence type="ECO:0000313" key="3">
    <source>
        <dbReference type="Proteomes" id="UP000326340"/>
    </source>
</evidence>
<dbReference type="OrthoDB" id="5337308at2759"/>
<feature type="chain" id="PRO_5024863706" evidence="1">
    <location>
        <begin position="36"/>
        <end position="339"/>
    </location>
</feature>
<keyword evidence="3" id="KW-1185">Reference proteome</keyword>
<reference evidence="2 3" key="1">
    <citation type="journal article" date="2019" name="Sci. Rep.">
        <title>Colletotrichum shisoi sp. nov., an anthracnose pathogen of Perilla frutescens in Japan: molecular phylogenetic, morphological and genomic evidence.</title>
        <authorList>
            <person name="Gan P."/>
            <person name="Tsushima A."/>
            <person name="Hiroyama R."/>
            <person name="Narusaka M."/>
            <person name="Takano Y."/>
            <person name="Narusaka Y."/>
            <person name="Kawaradani M."/>
            <person name="Damm U."/>
            <person name="Shirasu K."/>
        </authorList>
    </citation>
    <scope>NUCLEOTIDE SEQUENCE [LARGE SCALE GENOMIC DNA]</scope>
    <source>
        <strain evidence="2 3">PG-2018a</strain>
    </source>
</reference>
<dbReference type="Proteomes" id="UP000326340">
    <property type="component" value="Unassembled WGS sequence"/>
</dbReference>
<dbReference type="EMBL" id="PUHP01001405">
    <property type="protein sequence ID" value="TQN65909.1"/>
    <property type="molecule type" value="Genomic_DNA"/>
</dbReference>
<comment type="caution">
    <text evidence="2">The sequence shown here is derived from an EMBL/GenBank/DDBJ whole genome shotgun (WGS) entry which is preliminary data.</text>
</comment>
<sequence length="339" mass="38065">MTAKTTPSFGSRRRSLCAVFLSLLAHLILPVVVVASPKPAAVNTAHVAPDPVLTKRVKLEVPSFGKDYDGRVNKGEWLNSLFSLSDEDAKKWASPWQNPDELFDWGWTPYLQAPWFPLQRGRKSRIPEFGNKLDAAFEDPEFPVDKNNLALYRLVHDRKFKYKDGREGEPTLAKYDNVASPQDGAFIFESNWSPKHYKQELRQGDVPDLDTLSDLAYFQWQDSCNAVGVELGSLKVIFQASVYYAPTFDTVIEAMRQAKHSQVPGWDKRVTFKMDSPEGRAILGSPQGASTAWFLIQHREGMGAKRIKDVVVWGGSGAFDLNTDVKVANLNLRFTVVDA</sequence>
<organism evidence="2 3">
    <name type="scientific">Colletotrichum shisoi</name>
    <dbReference type="NCBI Taxonomy" id="2078593"/>
    <lineage>
        <taxon>Eukaryota</taxon>
        <taxon>Fungi</taxon>
        <taxon>Dikarya</taxon>
        <taxon>Ascomycota</taxon>
        <taxon>Pezizomycotina</taxon>
        <taxon>Sordariomycetes</taxon>
        <taxon>Hypocreomycetidae</taxon>
        <taxon>Glomerellales</taxon>
        <taxon>Glomerellaceae</taxon>
        <taxon>Colletotrichum</taxon>
        <taxon>Colletotrichum destructivum species complex</taxon>
    </lineage>
</organism>
<gene>
    <name evidence="2" type="ORF">CSHISOI_09510</name>
</gene>
<protein>
    <submittedName>
        <fullName evidence="2">Uncharacterized protein</fullName>
    </submittedName>
</protein>
<proteinExistence type="predicted"/>
<keyword evidence="1" id="KW-0732">Signal</keyword>
<evidence type="ECO:0000313" key="2">
    <source>
        <dbReference type="EMBL" id="TQN65909.1"/>
    </source>
</evidence>
<evidence type="ECO:0000256" key="1">
    <source>
        <dbReference type="SAM" id="SignalP"/>
    </source>
</evidence>
<accession>A0A5Q4BH65</accession>
<feature type="signal peptide" evidence="1">
    <location>
        <begin position="1"/>
        <end position="35"/>
    </location>
</feature>